<sequence>MYKKLAVVGAALFAFALPMSGSPVSGQPGSDWPGAPPDKIVIDVVTVNGTGCPKDTAAVAVSPDNTAFTVTYSAYTAQVGPGAGPTDFRKNCQLNLKVHVPQGFTYGIAQADYRGFASLQKGATALERARYYFQGNSPTDFVDHTFKGPFADDWQKTDTTEVGAIVYLPCGETRNFNINTQLRVDAGTSDPKKTSFITMDSTDGAINTTYHFAWKVCPNP</sequence>
<feature type="signal peptide" evidence="1">
    <location>
        <begin position="1"/>
        <end position="21"/>
    </location>
</feature>
<reference evidence="2 3" key="1">
    <citation type="journal article" date="2012" name="J. Bacteriol.">
        <title>Complete genome sequence of Nocardia brasiliensis HUJEG-1.</title>
        <authorList>
            <person name="Vera-Cabrera L."/>
            <person name="Ortiz-Lopez R."/>
            <person name="Elizondo-Gonzalez R."/>
            <person name="Perez-Maya A.A."/>
            <person name="Ocampo-Candiani J."/>
        </authorList>
    </citation>
    <scope>NUCLEOTIDE SEQUENCE [LARGE SCALE GENOMIC DNA]</scope>
    <source>
        <strain evidence="3">ATCC 700358</strain>
    </source>
</reference>
<dbReference type="AlphaFoldDB" id="K0F1S9"/>
<dbReference type="PANTHER" id="PTHR38847:SF1">
    <property type="entry name" value="PSEUDOURIDINE SYNTHASE RSUA_RLUA-LIKE DOMAIN-CONTAINING PROTEIN"/>
    <property type="match status" value="1"/>
</dbReference>
<dbReference type="Proteomes" id="UP000006304">
    <property type="component" value="Chromosome"/>
</dbReference>
<name>K0F1S9_NOCB7</name>
<keyword evidence="1" id="KW-0732">Signal</keyword>
<dbReference type="RefSeq" id="WP_014985925.1">
    <property type="nucleotide sequence ID" value="NC_018681.1"/>
</dbReference>
<dbReference type="eggNOG" id="ENOG502ZBDW">
    <property type="taxonomic scope" value="Bacteria"/>
</dbReference>
<proteinExistence type="predicted"/>
<protein>
    <recommendedName>
        <fullName evidence="4">Secreted protein</fullName>
    </recommendedName>
</protein>
<organism evidence="2 3">
    <name type="scientific">Nocardia brasiliensis (strain ATCC 700358 / HUJEG-1)</name>
    <dbReference type="NCBI Taxonomy" id="1133849"/>
    <lineage>
        <taxon>Bacteria</taxon>
        <taxon>Bacillati</taxon>
        <taxon>Actinomycetota</taxon>
        <taxon>Actinomycetes</taxon>
        <taxon>Mycobacteriales</taxon>
        <taxon>Nocardiaceae</taxon>
        <taxon>Nocardia</taxon>
    </lineage>
</organism>
<evidence type="ECO:0008006" key="4">
    <source>
        <dbReference type="Google" id="ProtNLM"/>
    </source>
</evidence>
<dbReference type="InterPro" id="IPR025649">
    <property type="entry name" value="DUF4360"/>
</dbReference>
<dbReference type="EMBL" id="CP003876">
    <property type="protein sequence ID" value="AFU03070.1"/>
    <property type="molecule type" value="Genomic_DNA"/>
</dbReference>
<accession>K0F1S9</accession>
<feature type="chain" id="PRO_5039338761" description="Secreted protein" evidence="1">
    <location>
        <begin position="22"/>
        <end position="220"/>
    </location>
</feature>
<dbReference type="HOGENOM" id="CLU_083369_1_1_11"/>
<evidence type="ECO:0000313" key="3">
    <source>
        <dbReference type="Proteomes" id="UP000006304"/>
    </source>
</evidence>
<dbReference type="KEGG" id="nbr:O3I_025595"/>
<dbReference type="STRING" id="1133849.O3I_025595"/>
<dbReference type="Pfam" id="PF14273">
    <property type="entry name" value="DUF4360"/>
    <property type="match status" value="1"/>
</dbReference>
<gene>
    <name evidence="2" type="ORF">O3I_025595</name>
</gene>
<evidence type="ECO:0000313" key="2">
    <source>
        <dbReference type="EMBL" id="AFU03070.1"/>
    </source>
</evidence>
<keyword evidence="3" id="KW-1185">Reference proteome</keyword>
<evidence type="ECO:0000256" key="1">
    <source>
        <dbReference type="SAM" id="SignalP"/>
    </source>
</evidence>
<dbReference type="PANTHER" id="PTHR38847">
    <property type="match status" value="1"/>
</dbReference>